<dbReference type="EMBL" id="VSRR010009207">
    <property type="protein sequence ID" value="MPC49969.1"/>
    <property type="molecule type" value="Genomic_DNA"/>
</dbReference>
<reference evidence="1 2" key="1">
    <citation type="submission" date="2019-05" db="EMBL/GenBank/DDBJ databases">
        <title>Another draft genome of Portunus trituberculatus and its Hox gene families provides insights of decapod evolution.</title>
        <authorList>
            <person name="Jeong J.-H."/>
            <person name="Song I."/>
            <person name="Kim S."/>
            <person name="Choi T."/>
            <person name="Kim D."/>
            <person name="Ryu S."/>
            <person name="Kim W."/>
        </authorList>
    </citation>
    <scope>NUCLEOTIDE SEQUENCE [LARGE SCALE GENOMIC DNA]</scope>
    <source>
        <tissue evidence="1">Muscle</tissue>
    </source>
</reference>
<dbReference type="Proteomes" id="UP000324222">
    <property type="component" value="Unassembled WGS sequence"/>
</dbReference>
<keyword evidence="2" id="KW-1185">Reference proteome</keyword>
<gene>
    <name evidence="1" type="ORF">E2C01_043785</name>
</gene>
<proteinExistence type="predicted"/>
<sequence>MKQNNSFSCCFSDVMKCKIKFKSSHDVWRNLKSAFYFSLGIFQVCPCQSTLKKKKIEISPV</sequence>
<evidence type="ECO:0000313" key="2">
    <source>
        <dbReference type="Proteomes" id="UP000324222"/>
    </source>
</evidence>
<name>A0A5B7FXN1_PORTR</name>
<accession>A0A5B7FXN1</accession>
<comment type="caution">
    <text evidence="1">The sequence shown here is derived from an EMBL/GenBank/DDBJ whole genome shotgun (WGS) entry which is preliminary data.</text>
</comment>
<dbReference type="AlphaFoldDB" id="A0A5B7FXN1"/>
<organism evidence="1 2">
    <name type="scientific">Portunus trituberculatus</name>
    <name type="common">Swimming crab</name>
    <name type="synonym">Neptunus trituberculatus</name>
    <dbReference type="NCBI Taxonomy" id="210409"/>
    <lineage>
        <taxon>Eukaryota</taxon>
        <taxon>Metazoa</taxon>
        <taxon>Ecdysozoa</taxon>
        <taxon>Arthropoda</taxon>
        <taxon>Crustacea</taxon>
        <taxon>Multicrustacea</taxon>
        <taxon>Malacostraca</taxon>
        <taxon>Eumalacostraca</taxon>
        <taxon>Eucarida</taxon>
        <taxon>Decapoda</taxon>
        <taxon>Pleocyemata</taxon>
        <taxon>Brachyura</taxon>
        <taxon>Eubrachyura</taxon>
        <taxon>Portunoidea</taxon>
        <taxon>Portunidae</taxon>
        <taxon>Portuninae</taxon>
        <taxon>Portunus</taxon>
    </lineage>
</organism>
<evidence type="ECO:0000313" key="1">
    <source>
        <dbReference type="EMBL" id="MPC49969.1"/>
    </source>
</evidence>
<protein>
    <submittedName>
        <fullName evidence="1">Uncharacterized protein</fullName>
    </submittedName>
</protein>